<dbReference type="AlphaFoldDB" id="A0A1D2MJ08"/>
<dbReference type="Pfam" id="PF00001">
    <property type="entry name" value="7tm_1"/>
    <property type="match status" value="1"/>
</dbReference>
<evidence type="ECO:0000256" key="5">
    <source>
        <dbReference type="ARBA" id="ARBA00022989"/>
    </source>
</evidence>
<dbReference type="GO" id="GO:0043410">
    <property type="term" value="P:positive regulation of MAPK cascade"/>
    <property type="evidence" value="ECO:0007669"/>
    <property type="project" value="TreeGrafter"/>
</dbReference>
<comment type="caution">
    <text evidence="12">The sequence shown here is derived from an EMBL/GenBank/DDBJ whole genome shotgun (WGS) entry which is preliminary data.</text>
</comment>
<dbReference type="STRING" id="48709.A0A1D2MJ08"/>
<dbReference type="Proteomes" id="UP000094527">
    <property type="component" value="Unassembled WGS sequence"/>
</dbReference>
<dbReference type="GO" id="GO:0004989">
    <property type="term" value="F:octopamine receptor activity"/>
    <property type="evidence" value="ECO:0007669"/>
    <property type="project" value="TreeGrafter"/>
</dbReference>
<dbReference type="GO" id="GO:0071880">
    <property type="term" value="P:adenylate cyclase-activating adrenergic receptor signaling pathway"/>
    <property type="evidence" value="ECO:0007669"/>
    <property type="project" value="TreeGrafter"/>
</dbReference>
<evidence type="ECO:0000256" key="10">
    <source>
        <dbReference type="SAM" id="Phobius"/>
    </source>
</evidence>
<feature type="transmembrane region" description="Helical" evidence="10">
    <location>
        <begin position="20"/>
        <end position="42"/>
    </location>
</feature>
<protein>
    <submittedName>
        <fullName evidence="12">Octopamine receptor beta-3R</fullName>
    </submittedName>
</protein>
<dbReference type="InterPro" id="IPR017452">
    <property type="entry name" value="GPCR_Rhodpsn_7TM"/>
</dbReference>
<keyword evidence="5 10" id="KW-1133">Transmembrane helix</keyword>
<organism evidence="12 13">
    <name type="scientific">Orchesella cincta</name>
    <name type="common">Springtail</name>
    <name type="synonym">Podura cincta</name>
    <dbReference type="NCBI Taxonomy" id="48709"/>
    <lineage>
        <taxon>Eukaryota</taxon>
        <taxon>Metazoa</taxon>
        <taxon>Ecdysozoa</taxon>
        <taxon>Arthropoda</taxon>
        <taxon>Hexapoda</taxon>
        <taxon>Collembola</taxon>
        <taxon>Entomobryomorpha</taxon>
        <taxon>Entomobryoidea</taxon>
        <taxon>Orchesellidae</taxon>
        <taxon>Orchesellinae</taxon>
        <taxon>Orchesella</taxon>
    </lineage>
</organism>
<dbReference type="EMBL" id="LJIJ01001102">
    <property type="protein sequence ID" value="ODM92990.1"/>
    <property type="molecule type" value="Genomic_DNA"/>
</dbReference>
<evidence type="ECO:0000259" key="11">
    <source>
        <dbReference type="PROSITE" id="PS50262"/>
    </source>
</evidence>
<evidence type="ECO:0000256" key="3">
    <source>
        <dbReference type="ARBA" id="ARBA00022475"/>
    </source>
</evidence>
<dbReference type="PANTHER" id="PTHR24248">
    <property type="entry name" value="ADRENERGIC RECEPTOR-RELATED G-PROTEIN COUPLED RECEPTOR"/>
    <property type="match status" value="1"/>
</dbReference>
<comment type="subcellular location">
    <subcellularLocation>
        <location evidence="1">Cell membrane</location>
        <topology evidence="1">Multi-pass membrane protein</topology>
    </subcellularLocation>
</comment>
<dbReference type="Gene3D" id="1.20.1070.10">
    <property type="entry name" value="Rhodopsin 7-helix transmembrane proteins"/>
    <property type="match status" value="1"/>
</dbReference>
<sequence length="47" mass="5220">MLVIVSVMRHRKLRILTNYFYVSLAMADMLVALCAMTFNAALSLNGG</sequence>
<proteinExistence type="inferred from homology"/>
<keyword evidence="6" id="KW-0297">G-protein coupled receptor</keyword>
<reference evidence="12 13" key="1">
    <citation type="journal article" date="2016" name="Genome Biol. Evol.">
        <title>Gene Family Evolution Reflects Adaptation to Soil Environmental Stressors in the Genome of the Collembolan Orchesella cincta.</title>
        <authorList>
            <person name="Faddeeva-Vakhrusheva A."/>
            <person name="Derks M.F."/>
            <person name="Anvar S.Y."/>
            <person name="Agamennone V."/>
            <person name="Suring W."/>
            <person name="Smit S."/>
            <person name="van Straalen N.M."/>
            <person name="Roelofs D."/>
        </authorList>
    </citation>
    <scope>NUCLEOTIDE SEQUENCE [LARGE SCALE GENOMIC DNA]</scope>
    <source>
        <tissue evidence="12">Mixed pool</tissue>
    </source>
</reference>
<comment type="similarity">
    <text evidence="2">Belongs to the G-protein coupled receptor 1 family.</text>
</comment>
<evidence type="ECO:0000256" key="2">
    <source>
        <dbReference type="ARBA" id="ARBA00010663"/>
    </source>
</evidence>
<name>A0A1D2MJ08_ORCCI</name>
<feature type="non-terminal residue" evidence="12">
    <location>
        <position position="47"/>
    </location>
</feature>
<keyword evidence="7 10" id="KW-0472">Membrane</keyword>
<dbReference type="InterPro" id="IPR000276">
    <property type="entry name" value="GPCR_Rhodpsn"/>
</dbReference>
<keyword evidence="3" id="KW-1003">Cell membrane</keyword>
<feature type="domain" description="G-protein coupled receptors family 1 profile" evidence="11">
    <location>
        <begin position="1"/>
        <end position="47"/>
    </location>
</feature>
<evidence type="ECO:0000256" key="4">
    <source>
        <dbReference type="ARBA" id="ARBA00022692"/>
    </source>
</evidence>
<evidence type="ECO:0000256" key="8">
    <source>
        <dbReference type="ARBA" id="ARBA00023170"/>
    </source>
</evidence>
<gene>
    <name evidence="12" type="ORF">Ocin01_13692</name>
</gene>
<dbReference type="PROSITE" id="PS50262">
    <property type="entry name" value="G_PROTEIN_RECEP_F1_2"/>
    <property type="match status" value="1"/>
</dbReference>
<evidence type="ECO:0000256" key="9">
    <source>
        <dbReference type="ARBA" id="ARBA00023224"/>
    </source>
</evidence>
<dbReference type="OrthoDB" id="5957871at2759"/>
<keyword evidence="8 12" id="KW-0675">Receptor</keyword>
<keyword evidence="9" id="KW-0807">Transducer</keyword>
<evidence type="ECO:0000256" key="6">
    <source>
        <dbReference type="ARBA" id="ARBA00023040"/>
    </source>
</evidence>
<evidence type="ECO:0000313" key="12">
    <source>
        <dbReference type="EMBL" id="ODM92990.1"/>
    </source>
</evidence>
<accession>A0A1D2MJ08</accession>
<keyword evidence="4 10" id="KW-0812">Transmembrane</keyword>
<dbReference type="SUPFAM" id="SSF81321">
    <property type="entry name" value="Family A G protein-coupled receptor-like"/>
    <property type="match status" value="1"/>
</dbReference>
<keyword evidence="13" id="KW-1185">Reference proteome</keyword>
<evidence type="ECO:0000256" key="1">
    <source>
        <dbReference type="ARBA" id="ARBA00004651"/>
    </source>
</evidence>
<evidence type="ECO:0000313" key="13">
    <source>
        <dbReference type="Proteomes" id="UP000094527"/>
    </source>
</evidence>
<dbReference type="PANTHER" id="PTHR24248:SF66">
    <property type="entry name" value="OCTOPAMINE RECEPTOR BETA-3R"/>
    <property type="match status" value="1"/>
</dbReference>
<dbReference type="GO" id="GO:0005886">
    <property type="term" value="C:plasma membrane"/>
    <property type="evidence" value="ECO:0007669"/>
    <property type="project" value="UniProtKB-SubCell"/>
</dbReference>
<evidence type="ECO:0000256" key="7">
    <source>
        <dbReference type="ARBA" id="ARBA00023136"/>
    </source>
</evidence>